<dbReference type="GO" id="GO:0004418">
    <property type="term" value="F:hydroxymethylbilane synthase activity"/>
    <property type="evidence" value="ECO:0007669"/>
    <property type="project" value="UniProtKB-UniRule"/>
</dbReference>
<dbReference type="Gene3D" id="3.30.160.40">
    <property type="entry name" value="Porphobilinogen deaminase, C-terminal domain"/>
    <property type="match status" value="1"/>
</dbReference>
<dbReference type="SUPFAM" id="SSF53850">
    <property type="entry name" value="Periplasmic binding protein-like II"/>
    <property type="match status" value="1"/>
</dbReference>
<evidence type="ECO:0000256" key="2">
    <source>
        <dbReference type="ARBA" id="ARBA00004735"/>
    </source>
</evidence>
<dbReference type="NCBIfam" id="TIGR00212">
    <property type="entry name" value="hemC"/>
    <property type="match status" value="1"/>
</dbReference>
<sequence length="304" mass="32435">MAKFRIGTRGSPLALTQANMVGQHLVDAEIVAAQDVEIVTIRTTGDRVQDRALAEIGGKALWTKELDRALLAGDIDCAVHSMKDVETFRPDMIAIAATLHRADVRDRLIGADSIESLRQNAVIGTSSPRRAAQLRKIRPDLQIVLFRGNVETRLAKLAAGEVDATLLAAAGLARLGRDDVGTAIPINVMLPAPAQGIIGVECRADDAHSLAMLKAIDDPQTHACADAERAFLAALKADCHSPVAALATLEGGILTLRAELLSQDGAHHLYSQIEGAPLDPLLPRAVAQDLLEHAPPEIRRLFEG</sequence>
<comment type="subunit">
    <text evidence="4 8">Monomer.</text>
</comment>
<gene>
    <name evidence="8" type="primary">hemC</name>
    <name evidence="11" type="ORF">FHT02_002407</name>
</gene>
<feature type="domain" description="Porphobilinogen deaminase N-terminal" evidence="9">
    <location>
        <begin position="4"/>
        <end position="208"/>
    </location>
</feature>
<protein>
    <recommendedName>
        <fullName evidence="8">Porphobilinogen deaminase</fullName>
        <shortName evidence="8">PBG</shortName>
        <ecNumber evidence="8">2.5.1.61</ecNumber>
    </recommendedName>
    <alternativeName>
        <fullName evidence="8">Hydroxymethylbilane synthase</fullName>
        <shortName evidence="8">HMBS</shortName>
    </alternativeName>
    <alternativeName>
        <fullName evidence="8">Pre-uroporphyrinogen synthase</fullName>
    </alternativeName>
</protein>
<dbReference type="PANTHER" id="PTHR11557">
    <property type="entry name" value="PORPHOBILINOGEN DEAMINASE"/>
    <property type="match status" value="1"/>
</dbReference>
<evidence type="ECO:0000256" key="4">
    <source>
        <dbReference type="ARBA" id="ARBA00011245"/>
    </source>
</evidence>
<dbReference type="AlphaFoldDB" id="A0A840YMM9"/>
<comment type="miscellaneous">
    <text evidence="8">The porphobilinogen subunits are added to the dipyrromethane group.</text>
</comment>
<keyword evidence="6 8" id="KW-0627">Porphyrin biosynthesis</keyword>
<comment type="similarity">
    <text evidence="3 8">Belongs to the HMBS family.</text>
</comment>
<evidence type="ECO:0000313" key="11">
    <source>
        <dbReference type="EMBL" id="MBB5711166.1"/>
    </source>
</evidence>
<dbReference type="UniPathway" id="UPA00251">
    <property type="reaction ID" value="UER00319"/>
</dbReference>
<dbReference type="PIRSF" id="PIRSF001438">
    <property type="entry name" value="4pyrrol_synth_OHMeBilane_synth"/>
    <property type="match status" value="1"/>
</dbReference>
<dbReference type="PROSITE" id="PS00533">
    <property type="entry name" value="PORPHOBILINOGEN_DEAM"/>
    <property type="match status" value="1"/>
</dbReference>
<keyword evidence="12" id="KW-1185">Reference proteome</keyword>
<reference evidence="11 12" key="1">
    <citation type="submission" date="2020-08" db="EMBL/GenBank/DDBJ databases">
        <title>Genomic Encyclopedia of Type Strains, Phase IV (KMG-IV): sequencing the most valuable type-strain genomes for metagenomic binning, comparative biology and taxonomic classification.</title>
        <authorList>
            <person name="Goeker M."/>
        </authorList>
    </citation>
    <scope>NUCLEOTIDE SEQUENCE [LARGE SCALE GENOMIC DNA]</scope>
    <source>
        <strain evidence="11 12">DSM 26736</strain>
    </source>
</reference>
<dbReference type="EC" id="2.5.1.61" evidence="8"/>
<dbReference type="FunFam" id="3.40.190.10:FF:000005">
    <property type="entry name" value="Porphobilinogen deaminase"/>
    <property type="match status" value="1"/>
</dbReference>
<dbReference type="InterPro" id="IPR000860">
    <property type="entry name" value="HemC"/>
</dbReference>
<dbReference type="Pfam" id="PF01379">
    <property type="entry name" value="Porphobil_deam"/>
    <property type="match status" value="1"/>
</dbReference>
<proteinExistence type="inferred from homology"/>
<dbReference type="GO" id="GO:0006782">
    <property type="term" value="P:protoporphyrinogen IX biosynthetic process"/>
    <property type="evidence" value="ECO:0007669"/>
    <property type="project" value="UniProtKB-UniRule"/>
</dbReference>
<comment type="caution">
    <text evidence="11">The sequence shown here is derived from an EMBL/GenBank/DDBJ whole genome shotgun (WGS) entry which is preliminary data.</text>
</comment>
<dbReference type="InterPro" id="IPR022417">
    <property type="entry name" value="Porphobilin_deaminase_N"/>
</dbReference>
<evidence type="ECO:0000259" key="10">
    <source>
        <dbReference type="Pfam" id="PF03900"/>
    </source>
</evidence>
<evidence type="ECO:0000256" key="6">
    <source>
        <dbReference type="ARBA" id="ARBA00023244"/>
    </source>
</evidence>
<evidence type="ECO:0000256" key="3">
    <source>
        <dbReference type="ARBA" id="ARBA00005638"/>
    </source>
</evidence>
<comment type="cofactor">
    <cofactor evidence="8">
        <name>dipyrromethane</name>
        <dbReference type="ChEBI" id="CHEBI:60342"/>
    </cofactor>
    <text evidence="8">Binds 1 dipyrromethane group covalently.</text>
</comment>
<accession>A0A840YMM9</accession>
<dbReference type="InterPro" id="IPR022419">
    <property type="entry name" value="Porphobilin_deaminase_cofac_BS"/>
</dbReference>
<comment type="catalytic activity">
    <reaction evidence="7 8">
        <text>4 porphobilinogen + H2O = hydroxymethylbilane + 4 NH4(+)</text>
        <dbReference type="Rhea" id="RHEA:13185"/>
        <dbReference type="ChEBI" id="CHEBI:15377"/>
        <dbReference type="ChEBI" id="CHEBI:28938"/>
        <dbReference type="ChEBI" id="CHEBI:57845"/>
        <dbReference type="ChEBI" id="CHEBI:58126"/>
        <dbReference type="EC" id="2.5.1.61"/>
    </reaction>
</comment>
<evidence type="ECO:0000256" key="7">
    <source>
        <dbReference type="ARBA" id="ARBA00048169"/>
    </source>
</evidence>
<feature type="domain" description="Porphobilinogen deaminase C-terminal" evidence="10">
    <location>
        <begin position="224"/>
        <end position="275"/>
    </location>
</feature>
<dbReference type="RefSeq" id="WP_184087749.1">
    <property type="nucleotide sequence ID" value="NZ_JACIJF010000006.1"/>
</dbReference>
<dbReference type="EMBL" id="JACIJF010000006">
    <property type="protein sequence ID" value="MBB5711166.1"/>
    <property type="molecule type" value="Genomic_DNA"/>
</dbReference>
<evidence type="ECO:0000256" key="8">
    <source>
        <dbReference type="HAMAP-Rule" id="MF_00260"/>
    </source>
</evidence>
<comment type="function">
    <text evidence="1 8">Tetrapolymerization of the monopyrrole PBG into the hydroxymethylbilane pre-uroporphyrinogen in several discrete steps.</text>
</comment>
<evidence type="ECO:0000313" key="12">
    <source>
        <dbReference type="Proteomes" id="UP000527143"/>
    </source>
</evidence>
<comment type="pathway">
    <text evidence="2">Porphyrin-containing compound metabolism; protoporphyrin-IX biosynthesis; coproporphyrinogen-III from 5-aminolevulinate: step 2/4.</text>
</comment>
<dbReference type="SUPFAM" id="SSF54782">
    <property type="entry name" value="Porphobilinogen deaminase (hydroxymethylbilane synthase), C-terminal domain"/>
    <property type="match status" value="1"/>
</dbReference>
<evidence type="ECO:0000256" key="1">
    <source>
        <dbReference type="ARBA" id="ARBA00002869"/>
    </source>
</evidence>
<dbReference type="Pfam" id="PF03900">
    <property type="entry name" value="Porphobil_deamC"/>
    <property type="match status" value="1"/>
</dbReference>
<dbReference type="PANTHER" id="PTHR11557:SF0">
    <property type="entry name" value="PORPHOBILINOGEN DEAMINASE"/>
    <property type="match status" value="1"/>
</dbReference>
<keyword evidence="5 8" id="KW-0808">Transferase</keyword>
<dbReference type="GO" id="GO:0005737">
    <property type="term" value="C:cytoplasm"/>
    <property type="evidence" value="ECO:0007669"/>
    <property type="project" value="UniProtKB-UniRule"/>
</dbReference>
<evidence type="ECO:0000259" key="9">
    <source>
        <dbReference type="Pfam" id="PF01379"/>
    </source>
</evidence>
<organism evidence="11 12">
    <name type="scientific">Sphingomonas xinjiangensis</name>
    <dbReference type="NCBI Taxonomy" id="643568"/>
    <lineage>
        <taxon>Bacteria</taxon>
        <taxon>Pseudomonadati</taxon>
        <taxon>Pseudomonadota</taxon>
        <taxon>Alphaproteobacteria</taxon>
        <taxon>Sphingomonadales</taxon>
        <taxon>Sphingomonadaceae</taxon>
        <taxon>Sphingomonas</taxon>
    </lineage>
</organism>
<name>A0A840YMM9_9SPHN</name>
<dbReference type="InterPro" id="IPR036803">
    <property type="entry name" value="Porphobilinogen_deaminase_C_sf"/>
</dbReference>
<dbReference type="InterPro" id="IPR022418">
    <property type="entry name" value="Porphobilinogen_deaminase_C"/>
</dbReference>
<dbReference type="Proteomes" id="UP000527143">
    <property type="component" value="Unassembled WGS sequence"/>
</dbReference>
<feature type="modified residue" description="S-(dipyrrolylmethanemethyl)cysteine" evidence="8">
    <location>
        <position position="239"/>
    </location>
</feature>
<dbReference type="PRINTS" id="PR00151">
    <property type="entry name" value="PORPHBDMNASE"/>
</dbReference>
<dbReference type="HAMAP" id="MF_00260">
    <property type="entry name" value="Porphobil_deam"/>
    <property type="match status" value="1"/>
</dbReference>
<evidence type="ECO:0000256" key="5">
    <source>
        <dbReference type="ARBA" id="ARBA00022679"/>
    </source>
</evidence>
<dbReference type="Gene3D" id="3.40.190.10">
    <property type="entry name" value="Periplasmic binding protein-like II"/>
    <property type="match status" value="2"/>
</dbReference>